<feature type="signal peptide" evidence="2">
    <location>
        <begin position="1"/>
        <end position="16"/>
    </location>
</feature>
<sequence length="75" mass="8142">MSLMVMMLWWISITGPEELSWGSIGAFAGVCGGQQVRGKTNKRGEEAKPRGSPGSLRSPKAALTYGEPCRSRKMQ</sequence>
<evidence type="ECO:0000313" key="3">
    <source>
        <dbReference type="EMBL" id="KAI1613757.1"/>
    </source>
</evidence>
<feature type="region of interest" description="Disordered" evidence="1">
    <location>
        <begin position="35"/>
        <end position="75"/>
    </location>
</feature>
<comment type="caution">
    <text evidence="3">The sequence shown here is derived from an EMBL/GenBank/DDBJ whole genome shotgun (WGS) entry which is preliminary data.</text>
</comment>
<protein>
    <recommendedName>
        <fullName evidence="5">Secreted protein</fullName>
    </recommendedName>
</protein>
<gene>
    <name evidence="3" type="ORF">EDD36DRAFT_206645</name>
</gene>
<accession>A0AAN6DYS3</accession>
<organism evidence="3 4">
    <name type="scientific">Exophiala viscosa</name>
    <dbReference type="NCBI Taxonomy" id="2486360"/>
    <lineage>
        <taxon>Eukaryota</taxon>
        <taxon>Fungi</taxon>
        <taxon>Dikarya</taxon>
        <taxon>Ascomycota</taxon>
        <taxon>Pezizomycotina</taxon>
        <taxon>Eurotiomycetes</taxon>
        <taxon>Chaetothyriomycetidae</taxon>
        <taxon>Chaetothyriales</taxon>
        <taxon>Herpotrichiellaceae</taxon>
        <taxon>Exophiala</taxon>
    </lineage>
</organism>
<name>A0AAN6DYS3_9EURO</name>
<keyword evidence="2" id="KW-0732">Signal</keyword>
<feature type="chain" id="PRO_5042833363" description="Secreted protein" evidence="2">
    <location>
        <begin position="17"/>
        <end position="75"/>
    </location>
</feature>
<evidence type="ECO:0000313" key="4">
    <source>
        <dbReference type="Proteomes" id="UP001203852"/>
    </source>
</evidence>
<evidence type="ECO:0000256" key="2">
    <source>
        <dbReference type="SAM" id="SignalP"/>
    </source>
</evidence>
<keyword evidence="4" id="KW-1185">Reference proteome</keyword>
<proteinExistence type="predicted"/>
<evidence type="ECO:0008006" key="5">
    <source>
        <dbReference type="Google" id="ProtNLM"/>
    </source>
</evidence>
<dbReference type="Proteomes" id="UP001203852">
    <property type="component" value="Unassembled WGS sequence"/>
</dbReference>
<reference evidence="3" key="1">
    <citation type="journal article" date="2022" name="bioRxiv">
        <title>Deciphering the potential niche of two novel black yeast fungi from a biological soil crust based on their genomes, phenotypes, and melanin regulation.</title>
        <authorList>
            <consortium name="DOE Joint Genome Institute"/>
            <person name="Carr E.C."/>
            <person name="Barton Q."/>
            <person name="Grambo S."/>
            <person name="Sullivan M."/>
            <person name="Renfro C.M."/>
            <person name="Kuo A."/>
            <person name="Pangilinan J."/>
            <person name="Lipzen A."/>
            <person name="Keymanesh K."/>
            <person name="Savage E."/>
            <person name="Barry K."/>
            <person name="Grigoriev I.V."/>
            <person name="Riekhof W.R."/>
            <person name="Harris S.S."/>
        </authorList>
    </citation>
    <scope>NUCLEOTIDE SEQUENCE</scope>
    <source>
        <strain evidence="3">JF 03-4F</strain>
    </source>
</reference>
<dbReference type="EMBL" id="MU404353">
    <property type="protein sequence ID" value="KAI1613757.1"/>
    <property type="molecule type" value="Genomic_DNA"/>
</dbReference>
<dbReference type="AlphaFoldDB" id="A0AAN6DYS3"/>
<evidence type="ECO:0000256" key="1">
    <source>
        <dbReference type="SAM" id="MobiDB-lite"/>
    </source>
</evidence>